<accession>A0A6P7GU21</accession>
<organism evidence="3">
    <name type="scientific">Diabrotica virgifera virgifera</name>
    <name type="common">western corn rootworm</name>
    <dbReference type="NCBI Taxonomy" id="50390"/>
    <lineage>
        <taxon>Eukaryota</taxon>
        <taxon>Metazoa</taxon>
        <taxon>Ecdysozoa</taxon>
        <taxon>Arthropoda</taxon>
        <taxon>Hexapoda</taxon>
        <taxon>Insecta</taxon>
        <taxon>Pterygota</taxon>
        <taxon>Neoptera</taxon>
        <taxon>Endopterygota</taxon>
        <taxon>Coleoptera</taxon>
        <taxon>Polyphaga</taxon>
        <taxon>Cucujiformia</taxon>
        <taxon>Chrysomeloidea</taxon>
        <taxon>Chrysomelidae</taxon>
        <taxon>Galerucinae</taxon>
        <taxon>Diabroticina</taxon>
        <taxon>Diabroticites</taxon>
        <taxon>Diabrotica</taxon>
    </lineage>
</organism>
<protein>
    <submittedName>
        <fullName evidence="3">Tetratricopeptide repeat protein 28-like</fullName>
    </submittedName>
</protein>
<evidence type="ECO:0000259" key="2">
    <source>
        <dbReference type="Pfam" id="PF12770"/>
    </source>
</evidence>
<dbReference type="Pfam" id="PF12770">
    <property type="entry name" value="CHAT"/>
    <property type="match status" value="1"/>
</dbReference>
<dbReference type="AlphaFoldDB" id="A0A6P7GU21"/>
<proteinExistence type="predicted"/>
<feature type="compositionally biased region" description="Polar residues" evidence="1">
    <location>
        <begin position="196"/>
        <end position="206"/>
    </location>
</feature>
<gene>
    <name evidence="3" type="primary">LOC114342902</name>
</gene>
<dbReference type="RefSeq" id="XP_028149507.1">
    <property type="nucleotide sequence ID" value="XM_028293706.1"/>
</dbReference>
<reference evidence="3" key="1">
    <citation type="submission" date="2025-08" db="UniProtKB">
        <authorList>
            <consortium name="RefSeq"/>
        </authorList>
    </citation>
    <scope>IDENTIFICATION</scope>
    <source>
        <tissue evidence="3">Whole insect</tissue>
    </source>
</reference>
<evidence type="ECO:0000313" key="3">
    <source>
        <dbReference type="RefSeq" id="XP_028149507.1"/>
    </source>
</evidence>
<name>A0A6P7GU21_DIAVI</name>
<feature type="region of interest" description="Disordered" evidence="1">
    <location>
        <begin position="196"/>
        <end position="226"/>
    </location>
</feature>
<evidence type="ECO:0000256" key="1">
    <source>
        <dbReference type="SAM" id="MobiDB-lite"/>
    </source>
</evidence>
<dbReference type="InParanoid" id="A0A6P7GU21"/>
<dbReference type="InterPro" id="IPR024983">
    <property type="entry name" value="CHAT_dom"/>
</dbReference>
<feature type="domain" description="CHAT" evidence="2">
    <location>
        <begin position="15"/>
        <end position="159"/>
    </location>
</feature>
<sequence>MLYNYIANVCSPPSKDGSNRRELILVLEGDLYLVPFPLLRSASETSEYLCERFSLFVVPNLSTLRSGRMRKQDESVRSVVIGNPRLPTAVTDHWGWKDIPQSEQEATMVSELLQTQALVGSTATKEQVLSQIQEAECIHFATHVSWKLSSLVLSPGEVGNQNKGRRGKKRRQLLADLTRKTSKRVRATLASDTTFMGWTSPEQSPDANYDEIIGETKNNIDELPED</sequence>